<protein>
    <submittedName>
        <fullName evidence="2">Uncharacterized protein</fullName>
    </submittedName>
</protein>
<evidence type="ECO:0000256" key="1">
    <source>
        <dbReference type="SAM" id="MobiDB-lite"/>
    </source>
</evidence>
<keyword evidence="3" id="KW-1185">Reference proteome</keyword>
<accession>A0A9Q1FTL9</accession>
<sequence>MAPRCGASGPRTTLDAPSKGRPLLWKLKADAGASARPSGRSRDETERNAPPRRAAPLGRVSTCAHSRESDPVTSLISGKLRRRPERLSSSDTVTSQVHRRPEGSAGPATVKPLGLIIFSPHSPSTADTTPLATAPPVLIRADQYGGHYRDGNCYTFCRYYRRVPLTSRSPPPLFSPPISQRAAEADPSARESVLGGRRRPGPAYTRAG</sequence>
<evidence type="ECO:0000313" key="3">
    <source>
        <dbReference type="Proteomes" id="UP001152622"/>
    </source>
</evidence>
<proteinExistence type="predicted"/>
<organism evidence="2 3">
    <name type="scientific">Synaphobranchus kaupii</name>
    <name type="common">Kaup's arrowtooth eel</name>
    <dbReference type="NCBI Taxonomy" id="118154"/>
    <lineage>
        <taxon>Eukaryota</taxon>
        <taxon>Metazoa</taxon>
        <taxon>Chordata</taxon>
        <taxon>Craniata</taxon>
        <taxon>Vertebrata</taxon>
        <taxon>Euteleostomi</taxon>
        <taxon>Actinopterygii</taxon>
        <taxon>Neopterygii</taxon>
        <taxon>Teleostei</taxon>
        <taxon>Anguilliformes</taxon>
        <taxon>Synaphobranchidae</taxon>
        <taxon>Synaphobranchus</taxon>
    </lineage>
</organism>
<dbReference type="Proteomes" id="UP001152622">
    <property type="component" value="Chromosome 4"/>
</dbReference>
<gene>
    <name evidence="2" type="ORF">SKAU_G00143360</name>
</gene>
<dbReference type="EMBL" id="JAINUF010000004">
    <property type="protein sequence ID" value="KAJ8365505.1"/>
    <property type="molecule type" value="Genomic_DNA"/>
</dbReference>
<feature type="compositionally biased region" description="Polar residues" evidence="1">
    <location>
        <begin position="87"/>
        <end position="96"/>
    </location>
</feature>
<evidence type="ECO:0000313" key="2">
    <source>
        <dbReference type="EMBL" id="KAJ8365505.1"/>
    </source>
</evidence>
<comment type="caution">
    <text evidence="2">The sequence shown here is derived from an EMBL/GenBank/DDBJ whole genome shotgun (WGS) entry which is preliminary data.</text>
</comment>
<dbReference type="AlphaFoldDB" id="A0A9Q1FTL9"/>
<reference evidence="2" key="1">
    <citation type="journal article" date="2023" name="Science">
        <title>Genome structures resolve the early diversification of teleost fishes.</title>
        <authorList>
            <person name="Parey E."/>
            <person name="Louis A."/>
            <person name="Montfort J."/>
            <person name="Bouchez O."/>
            <person name="Roques C."/>
            <person name="Iampietro C."/>
            <person name="Lluch J."/>
            <person name="Castinel A."/>
            <person name="Donnadieu C."/>
            <person name="Desvignes T."/>
            <person name="Floi Bucao C."/>
            <person name="Jouanno E."/>
            <person name="Wen M."/>
            <person name="Mejri S."/>
            <person name="Dirks R."/>
            <person name="Jansen H."/>
            <person name="Henkel C."/>
            <person name="Chen W.J."/>
            <person name="Zahm M."/>
            <person name="Cabau C."/>
            <person name="Klopp C."/>
            <person name="Thompson A.W."/>
            <person name="Robinson-Rechavi M."/>
            <person name="Braasch I."/>
            <person name="Lecointre G."/>
            <person name="Bobe J."/>
            <person name="Postlethwait J.H."/>
            <person name="Berthelot C."/>
            <person name="Roest Crollius H."/>
            <person name="Guiguen Y."/>
        </authorList>
    </citation>
    <scope>NUCLEOTIDE SEQUENCE</scope>
    <source>
        <strain evidence="2">WJC10195</strain>
    </source>
</reference>
<feature type="region of interest" description="Disordered" evidence="1">
    <location>
        <begin position="1"/>
        <end position="108"/>
    </location>
</feature>
<feature type="region of interest" description="Disordered" evidence="1">
    <location>
        <begin position="168"/>
        <end position="208"/>
    </location>
</feature>
<feature type="compositionally biased region" description="Basic and acidic residues" evidence="1">
    <location>
        <begin position="40"/>
        <end position="49"/>
    </location>
</feature>
<name>A0A9Q1FTL9_SYNKA</name>